<dbReference type="InterPro" id="IPR050865">
    <property type="entry name" value="BEACH_Domain"/>
</dbReference>
<organism evidence="7 8">
    <name type="scientific">Andalucia godoyi</name>
    <name type="common">Flagellate</name>
    <dbReference type="NCBI Taxonomy" id="505711"/>
    <lineage>
        <taxon>Eukaryota</taxon>
        <taxon>Discoba</taxon>
        <taxon>Jakobida</taxon>
        <taxon>Andalucina</taxon>
        <taxon>Andaluciidae</taxon>
        <taxon>Andalucia</taxon>
    </lineage>
</organism>
<dbReference type="InterPro" id="IPR011989">
    <property type="entry name" value="ARM-like"/>
</dbReference>
<dbReference type="OrthoDB" id="26681at2759"/>
<keyword evidence="8" id="KW-1185">Reference proteome</keyword>
<dbReference type="SUPFAM" id="SSF50978">
    <property type="entry name" value="WD40 repeat-like"/>
    <property type="match status" value="1"/>
</dbReference>
<dbReference type="PROSITE" id="PS50082">
    <property type="entry name" value="WD_REPEATS_2"/>
    <property type="match status" value="2"/>
</dbReference>
<accession>A0A8K0AI84</accession>
<dbReference type="SUPFAM" id="SSF48371">
    <property type="entry name" value="ARM repeat"/>
    <property type="match status" value="2"/>
</dbReference>
<reference evidence="7" key="1">
    <citation type="submission" date="2019-09" db="EMBL/GenBank/DDBJ databases">
        <title>The Mitochondrial Proteome of the Jakobid, Andalucia godoyi, a Protist With the Most Gene-Rich and Bacteria-Like Mitochondrial Genome.</title>
        <authorList>
            <person name="Gray M.W."/>
            <person name="Burger G."/>
            <person name="Derelle R."/>
            <person name="Klimes V."/>
            <person name="Leger M."/>
            <person name="Sarrasin M."/>
            <person name="Vlcek C."/>
            <person name="Roger A.J."/>
            <person name="Elias M."/>
            <person name="Lang B.F."/>
        </authorList>
    </citation>
    <scope>NUCLEOTIDE SEQUENCE</scope>
    <source>
        <strain evidence="7">And28</strain>
    </source>
</reference>
<dbReference type="GO" id="GO:0019901">
    <property type="term" value="F:protein kinase binding"/>
    <property type="evidence" value="ECO:0007669"/>
    <property type="project" value="TreeGrafter"/>
</dbReference>
<feature type="compositionally biased region" description="Basic and acidic residues" evidence="4">
    <location>
        <begin position="2365"/>
        <end position="2375"/>
    </location>
</feature>
<dbReference type="InterPro" id="IPR000409">
    <property type="entry name" value="BEACH_dom"/>
</dbReference>
<dbReference type="PROSITE" id="PS51783">
    <property type="entry name" value="PH_BEACH"/>
    <property type="match status" value="1"/>
</dbReference>
<dbReference type="PROSITE" id="PS50197">
    <property type="entry name" value="BEACH"/>
    <property type="match status" value="1"/>
</dbReference>
<dbReference type="Proteomes" id="UP000799049">
    <property type="component" value="Unassembled WGS sequence"/>
</dbReference>
<dbReference type="GO" id="GO:0008104">
    <property type="term" value="P:intracellular protein localization"/>
    <property type="evidence" value="ECO:0007669"/>
    <property type="project" value="TreeGrafter"/>
</dbReference>
<evidence type="ECO:0000313" key="8">
    <source>
        <dbReference type="Proteomes" id="UP000799049"/>
    </source>
</evidence>
<feature type="domain" description="BEACH" evidence="5">
    <location>
        <begin position="2575"/>
        <end position="2866"/>
    </location>
</feature>
<dbReference type="Gene3D" id="1.10.1540.10">
    <property type="entry name" value="BEACH domain"/>
    <property type="match status" value="1"/>
</dbReference>
<feature type="compositionally biased region" description="Acidic residues" evidence="4">
    <location>
        <begin position="2310"/>
        <end position="2324"/>
    </location>
</feature>
<feature type="compositionally biased region" description="Polar residues" evidence="4">
    <location>
        <begin position="1102"/>
        <end position="1112"/>
    </location>
</feature>
<dbReference type="Pfam" id="PF02138">
    <property type="entry name" value="Beach"/>
    <property type="match status" value="1"/>
</dbReference>
<dbReference type="EMBL" id="VRVR01000037">
    <property type="protein sequence ID" value="KAF0852430.1"/>
    <property type="molecule type" value="Genomic_DNA"/>
</dbReference>
<dbReference type="Pfam" id="PF20426">
    <property type="entry name" value="NBCH_WD40"/>
    <property type="match status" value="2"/>
</dbReference>
<dbReference type="SUPFAM" id="SSF49899">
    <property type="entry name" value="Concanavalin A-like lectins/glucanases"/>
    <property type="match status" value="1"/>
</dbReference>
<evidence type="ECO:0000259" key="6">
    <source>
        <dbReference type="PROSITE" id="PS51783"/>
    </source>
</evidence>
<dbReference type="SMART" id="SM00320">
    <property type="entry name" value="WD40"/>
    <property type="match status" value="4"/>
</dbReference>
<dbReference type="InterPro" id="IPR036372">
    <property type="entry name" value="BEACH_dom_sf"/>
</dbReference>
<protein>
    <submittedName>
        <fullName evidence="7">Conserved mitochondrial BEACH domain-containing protein</fullName>
    </submittedName>
</protein>
<feature type="domain" description="BEACH-type PH" evidence="6">
    <location>
        <begin position="2457"/>
        <end position="2562"/>
    </location>
</feature>
<dbReference type="CDD" id="cd06071">
    <property type="entry name" value="Beach"/>
    <property type="match status" value="1"/>
</dbReference>
<feature type="region of interest" description="Disordered" evidence="4">
    <location>
        <begin position="2239"/>
        <end position="2324"/>
    </location>
</feature>
<dbReference type="PANTHER" id="PTHR13743:SF112">
    <property type="entry name" value="BEACH DOMAIN-CONTAINING PROTEIN"/>
    <property type="match status" value="1"/>
</dbReference>
<dbReference type="SUPFAM" id="SSF50729">
    <property type="entry name" value="PH domain-like"/>
    <property type="match status" value="1"/>
</dbReference>
<dbReference type="Pfam" id="PF20425">
    <property type="entry name" value="Neurobeachin"/>
    <property type="match status" value="1"/>
</dbReference>
<dbReference type="InterPro" id="IPR031570">
    <property type="entry name" value="NBEA/BDCP_DUF4704"/>
</dbReference>
<dbReference type="InterPro" id="IPR046852">
    <property type="entry name" value="Neurobeachin_a-sol"/>
</dbReference>
<feature type="region of interest" description="Disordered" evidence="4">
    <location>
        <begin position="2348"/>
        <end position="2378"/>
    </location>
</feature>
<dbReference type="InterPro" id="IPR046851">
    <property type="entry name" value="NBCH_WD40"/>
</dbReference>
<dbReference type="Gene3D" id="1.25.10.10">
    <property type="entry name" value="Leucine-rich Repeat Variant"/>
    <property type="match status" value="2"/>
</dbReference>
<feature type="region of interest" description="Disordered" evidence="4">
    <location>
        <begin position="1093"/>
        <end position="1120"/>
    </location>
</feature>
<feature type="repeat" description="WD" evidence="3">
    <location>
        <begin position="3028"/>
        <end position="3061"/>
    </location>
</feature>
<keyword evidence="1 3" id="KW-0853">WD repeat</keyword>
<dbReference type="PROSITE" id="PS00678">
    <property type="entry name" value="WD_REPEATS_1"/>
    <property type="match status" value="1"/>
</dbReference>
<evidence type="ECO:0000256" key="4">
    <source>
        <dbReference type="SAM" id="MobiDB-lite"/>
    </source>
</evidence>
<feature type="compositionally biased region" description="Low complexity" evidence="4">
    <location>
        <begin position="2260"/>
        <end position="2272"/>
    </location>
</feature>
<dbReference type="GO" id="GO:0016020">
    <property type="term" value="C:membrane"/>
    <property type="evidence" value="ECO:0007669"/>
    <property type="project" value="TreeGrafter"/>
</dbReference>
<comment type="caution">
    <text evidence="7">The sequence shown here is derived from an EMBL/GenBank/DDBJ whole genome shotgun (WGS) entry which is preliminary data.</text>
</comment>
<dbReference type="InterPro" id="IPR019775">
    <property type="entry name" value="WD40_repeat_CS"/>
</dbReference>
<dbReference type="PROSITE" id="PS50294">
    <property type="entry name" value="WD_REPEATS_REGION"/>
    <property type="match status" value="1"/>
</dbReference>
<dbReference type="Pfam" id="PF14844">
    <property type="entry name" value="PH_BEACH"/>
    <property type="match status" value="1"/>
</dbReference>
<dbReference type="FunFam" id="1.10.1540.10:FF:000001">
    <property type="entry name" value="neurobeachin isoform X1"/>
    <property type="match status" value="1"/>
</dbReference>
<evidence type="ECO:0000313" key="7">
    <source>
        <dbReference type="EMBL" id="KAF0852430.1"/>
    </source>
</evidence>
<dbReference type="InterPro" id="IPR023362">
    <property type="entry name" value="PH-BEACH_dom"/>
</dbReference>
<dbReference type="GO" id="GO:0005829">
    <property type="term" value="C:cytosol"/>
    <property type="evidence" value="ECO:0007669"/>
    <property type="project" value="TreeGrafter"/>
</dbReference>
<dbReference type="InterPro" id="IPR011993">
    <property type="entry name" value="PH-like_dom_sf"/>
</dbReference>
<dbReference type="PANTHER" id="PTHR13743">
    <property type="entry name" value="BEIGE/BEACH-RELATED"/>
    <property type="match status" value="1"/>
</dbReference>
<dbReference type="SMART" id="SM01026">
    <property type="entry name" value="Beach"/>
    <property type="match status" value="1"/>
</dbReference>
<dbReference type="InterPro" id="IPR015943">
    <property type="entry name" value="WD40/YVTN_repeat-like_dom_sf"/>
</dbReference>
<dbReference type="SUPFAM" id="SSF81837">
    <property type="entry name" value="BEACH domain"/>
    <property type="match status" value="1"/>
</dbReference>
<evidence type="ECO:0000256" key="2">
    <source>
        <dbReference type="ARBA" id="ARBA00022737"/>
    </source>
</evidence>
<dbReference type="InterPro" id="IPR016024">
    <property type="entry name" value="ARM-type_fold"/>
</dbReference>
<dbReference type="Pfam" id="PF15787">
    <property type="entry name" value="DUF4704"/>
    <property type="match status" value="1"/>
</dbReference>
<dbReference type="InterPro" id="IPR013320">
    <property type="entry name" value="ConA-like_dom_sf"/>
</dbReference>
<keyword evidence="2" id="KW-0677">Repeat</keyword>
<feature type="repeat" description="WD" evidence="3">
    <location>
        <begin position="3141"/>
        <end position="3182"/>
    </location>
</feature>
<evidence type="ECO:0000256" key="1">
    <source>
        <dbReference type="ARBA" id="ARBA00022574"/>
    </source>
</evidence>
<feature type="compositionally biased region" description="Basic residues" evidence="4">
    <location>
        <begin position="2239"/>
        <end position="2254"/>
    </location>
</feature>
<dbReference type="Gene3D" id="2.130.10.10">
    <property type="entry name" value="YVTN repeat-like/Quinoprotein amine dehydrogenase"/>
    <property type="match status" value="2"/>
</dbReference>
<dbReference type="CDD" id="cd01201">
    <property type="entry name" value="PH_BEACH"/>
    <property type="match status" value="1"/>
</dbReference>
<name>A0A8K0AI84_ANDGO</name>
<dbReference type="InterPro" id="IPR001680">
    <property type="entry name" value="WD40_rpt"/>
</dbReference>
<evidence type="ECO:0000256" key="3">
    <source>
        <dbReference type="PROSITE-ProRule" id="PRU00221"/>
    </source>
</evidence>
<sequence>MGFRHFFRRASRANAAPGSPSQLSLPVGVISGGGTIPYADLPVLSAMDIPPPSDPEGENLHRLWSKFEELSEVEEVTSEWTDVFDEIADIFLKRYENWRPFSKSGFRVVEDTSPNSWAPVSSPSMVKSVDGVVELGHPQSWITALVPVLKDGTRKLEEWMKSGAPASEFQYAIDRLVKVLKIGEILSRSPYNTNPMATYKFFTAVRNVFIIFGDDMSTSTAAPRCCDLGHFFPLMLRDSLEIMDNAFNHLNAIPTNQLSAASSPSSSTFPVIAYVRDIGITDAILRLLRLSVPVFAKFPSSLDLIAGIGLGFRFSDIVFSFSVRNSPLDNQWSVNFMKSATVSFSEPSEEWTKRAVELLKNGDDASIVICSAYSELLLDFASMIVNSAKYRICNSYSEFHAGVIATLASVLCAIVSMSPQFSRENLDSESCTSTCRKYLSRFVEEDSRLCSPQKLTVLDVRNDQFISAPLLDDLLACDTIRSFFGKLIDLAGTYPELLFNKDAQLPSFLSWVRSVFENNGQFACRALPQFTDIVRSDFPIFQLYFVDFLSKLVSSDVKNLSPLEGAGVFQLVLLDSFCLCYGDCRKPLIQSAQRSWIQMLGYFATVPGKSNAEVLRTLMQLLSRQNLHPMLRKNASIGLLQIFLARCSFSTECLLNVDSWKRLFLFAVASGQELSTDARNLSSDSGVLDGLHAEVAIRKLTDIIMFSDQTKTQLIADPPMIDQLFAFLRTPALRKFAARHISVLMTADAIDEDLHISLFRRFLETFPPLQSAPTWENMQLLDDLLVVLREVLGKDSKKKLQKLFQKAEAFVKLVNMLNVPDEMFSSVTNFSSSDLCINILETLRYLLSENPKNQRIFKQDLGYDRLAELIRRCLHDSRPELRVFDTLFRLLLDVEETISCQTSRPIQNEGMMNVIFNLLRDASDDVVATVLKRSVAIVALSTNNRARCADSKVMMEMISLLDHVRGPSVDDVFRLIELIGQHSVSVTELKALFHYMKMICVDKSQTEMLNKALHVVENMTRKDGPNAFFDFDGMASGLELSPLVKFPSSKGYSIAAWFRIESFEDPTDMPKYQPRLFSFFSASAAPPTIGPAANASSSVASPTGNAPASPSSDFGDEKKKDATSDITGIEALFDSSFLIVRNFSGGRMISEKIFKYPFLEKQWYFVVISHSISKGLSFSKSEIKLYVNGRMEERFPLKFPKVSREFSQCRIACNSLVDSMKLYRENPLWGQMGNIYLFDDVISSGQVSVMYELGPNVLTTFHPAEIPMVTDTEQKQSVTFDGSLSSKLYLSYNAKACEQWKYAFDCSGKPDKNDARIRRGTQRCVTHSVRDLIGCLGGIQVLLPFFLFLNTHHIDRGTEGLIVSRLLSLVIELVRDHRDNQEDLERCHGLAVIGYLLKKTNPVHLTIDILRRLKDAITCFERNDSLYRRAVLCFFFDTDIWTRASGEIQRQWLETCFEYVAKDASDTSFTGHFLRRDFGVQGYLDLIRNHYTSDRILPVVPKSMELGDGFAMSPAPVSRTSSTGSVAFASVRSTLLNTRDIGGLRKLVVETVKTLVSGSPNSKEVQSLVRFLSVSKDPSAIQDVLGLFLDFAFLNSQFALMALAEANAIDLLTYLLASENARVRVLALKALSRLWEKYPACVADPLGLSTVIQNLTLYPLEKDGMHILFAILISEVALMTEEVDFNKAQCRIIHPSILIILFRSAFNASPSLRILVMRNLLELFRPSLSHRAQNISCFGDVLNWQWYIFRLLIRQKAEASADLYVQLEVLIIDLFKVVFTEALLSKKHGWRVVEDSILLFHRVLIANVRKEEYYVLSESNVPDVAPPLVDHIVFQRSLISHILHHFSYCLKDGTLPSVMKLNDGIALENIAHFVILVEDFLFYTCPDLELNYFEEKDHKYSSALTGRELEGFRHHVVFPHMHVGDEEDSFAHVWEDIDLAEILVSLLDAWQLLTIADFDAFHPLRSSSKHVHFRSGGTIRIALRLIRQSLLRNPAKAAANVRRLQTILERDEEAEKERLRFSELWTVTGDVEENDEFHVRFMHVLAIAYEAYRLYVEKNFVPHDAEVANLIFFMFRRRPDLLKDHIHKNNYSIYDAYPSLRTGNASPSLLQEVICDETWNRYFTSYLKVFRNNEENQETTFIPGLIELRVNRLRYLVEQMDGRIRDSGVTRQVQEDRILRLRKEITEETTTRFRMVKEEKKALEVTSENILNRILRIVQDERGAWSLVSFVRSHQDRKSKKRQVSRIAKNRVRALRATESAPVDDPSDSPSVIAPPTPGGRSASADSGFADSIDGDVSSDRRLVSNGDSTSDDEAAVSDGEEDSFVVKEAPEMFWKLDRTEDSLGAHRRIKRNYEGHRHTGASNNRDRRSNKLENVESAQEAVAKSLQSLLSTSTAIPSSAAEEEDNAIVDLESELASMTNSETTSDSSVATSATATAGASSLATNPFELTAGLPTFSEEKHVFSCESQMVWPMYTIAGSLEITTLGLYFRPSDDEKIPEIISKRPPKIRFWPKEDIIDIRLRRFKLVKSGLEIHFADRKSVFLNFPEGKAKVRNRVISKILSVRPPRLRQSFALSPEEELKRSNITELWRRRQLSNFEYLMRLNDLAGRSYNDLSQYPVFPWILADYASEVLDLTNPKSFRDLSKPMGAQNPDLLEVVLERYHGMQGDSSIPAFHYGSHYSSAGVVLYYMIRLEPFTSYHILLQAGKFDHADRLFFDISNTYNNILTNMSDVKELIPEFFYLPHMFRNLNNLDMGTRQTGLKLGDVILPKWAKGSSEEFVRLHREALESDYVSERLNDWIDLIFGWRQRGQAAVDAHNLFYYLTYEGAVDLETIEDPIVRASMEAQIENFGQTPSQLFKKPHLKRIKADPYNGHFLSRPSAMKAYFELTKASSTAIVFLQMRGDRVFSACAAGTFGIHRIALSNLSSSAAAMEGPIVSPGGVQLPSDKSGEQSKASGVASLPFVFYVDPSMPTRKRMATASHALTKPASSSYSIGVIGGKEVSFSAGHWDGSFKCAVVVSGQLVQSMWRHRDLVTCLSVSRDSRTLVTGSRDTTVMVWDIFPTATSSNSTSSSSQSLSNASIAANSGMATPAASTSTMGAVSLAGVTSQSLIASSYNHSKHTYGYGVSSLPISQFPRHVLFGHDMEVTCVAVNEELDLVVSGSEDGSLMLHSLIKGRYIRSLYHPNRCAVDLLAVSRNGDIVFYSKLDFCMFAYSINGQLLKAEDAGECLHAIVLSDDGRYVLTGGISKVLTIRRLHNLEVVYRFPSIDKVITSLEVSADQRYVFIGTSEGSIIVYSVNLSALRDAPAIDV</sequence>
<evidence type="ECO:0000259" key="5">
    <source>
        <dbReference type="PROSITE" id="PS50197"/>
    </source>
</evidence>
<dbReference type="Gene3D" id="2.30.29.30">
    <property type="entry name" value="Pleckstrin-homology domain (PH domain)/Phosphotyrosine-binding domain (PTB)"/>
    <property type="match status" value="1"/>
</dbReference>
<dbReference type="InterPro" id="IPR036322">
    <property type="entry name" value="WD40_repeat_dom_sf"/>
</dbReference>
<proteinExistence type="predicted"/>
<gene>
    <name evidence="7" type="ORF">ANDGO_01621</name>
</gene>